<dbReference type="InterPro" id="IPR001791">
    <property type="entry name" value="Laminin_G"/>
</dbReference>
<dbReference type="Pfam" id="PF02210">
    <property type="entry name" value="Laminin_G_2"/>
    <property type="match status" value="1"/>
</dbReference>
<evidence type="ECO:0000259" key="2">
    <source>
        <dbReference type="PROSITE" id="PS50025"/>
    </source>
</evidence>
<proteinExistence type="predicted"/>
<organism evidence="3 4">
    <name type="scientific">Pararge aegeria aegeria</name>
    <dbReference type="NCBI Taxonomy" id="348720"/>
    <lineage>
        <taxon>Eukaryota</taxon>
        <taxon>Metazoa</taxon>
        <taxon>Ecdysozoa</taxon>
        <taxon>Arthropoda</taxon>
        <taxon>Hexapoda</taxon>
        <taxon>Insecta</taxon>
        <taxon>Pterygota</taxon>
        <taxon>Neoptera</taxon>
        <taxon>Endopterygota</taxon>
        <taxon>Lepidoptera</taxon>
        <taxon>Glossata</taxon>
        <taxon>Ditrysia</taxon>
        <taxon>Papilionoidea</taxon>
        <taxon>Nymphalidae</taxon>
        <taxon>Satyrinae</taxon>
        <taxon>Satyrini</taxon>
        <taxon>Parargina</taxon>
        <taxon>Pararge</taxon>
    </lineage>
</organism>
<reference evidence="3" key="1">
    <citation type="submission" date="2022-03" db="EMBL/GenBank/DDBJ databases">
        <authorList>
            <person name="Lindestad O."/>
        </authorList>
    </citation>
    <scope>NUCLEOTIDE SEQUENCE</scope>
</reference>
<sequence>VKSHHVVSVGVDGHFSDAGLGVSGSTDTRSAIYIGGHERPINRVRGVRSKRGFTGCIRNITIKDTPVQIPLSAAGRNTNIGVCPSD</sequence>
<protein>
    <submittedName>
        <fullName evidence="3">Jg16565 protein</fullName>
    </submittedName>
</protein>
<dbReference type="Proteomes" id="UP000838756">
    <property type="component" value="Unassembled WGS sequence"/>
</dbReference>
<dbReference type="AlphaFoldDB" id="A0A8S4QGZ9"/>
<dbReference type="EMBL" id="CAKXAJ010000217">
    <property type="protein sequence ID" value="CAH2207445.1"/>
    <property type="molecule type" value="Genomic_DNA"/>
</dbReference>
<accession>A0A8S4QGZ9</accession>
<feature type="disulfide bond" evidence="1">
    <location>
        <begin position="56"/>
        <end position="83"/>
    </location>
</feature>
<gene>
    <name evidence="3" type="primary">jg16565</name>
    <name evidence="3" type="ORF">PAEG_LOCUS66</name>
</gene>
<dbReference type="Gene3D" id="2.60.120.200">
    <property type="match status" value="1"/>
</dbReference>
<evidence type="ECO:0000313" key="4">
    <source>
        <dbReference type="Proteomes" id="UP000838756"/>
    </source>
</evidence>
<feature type="non-terminal residue" evidence="3">
    <location>
        <position position="1"/>
    </location>
</feature>
<dbReference type="PROSITE" id="PS50025">
    <property type="entry name" value="LAM_G_DOMAIN"/>
    <property type="match status" value="1"/>
</dbReference>
<dbReference type="SUPFAM" id="SSF49899">
    <property type="entry name" value="Concanavalin A-like lectins/glucanases"/>
    <property type="match status" value="1"/>
</dbReference>
<keyword evidence="1" id="KW-1015">Disulfide bond</keyword>
<dbReference type="OrthoDB" id="10011303at2759"/>
<name>A0A8S4QGZ9_9NEOP</name>
<comment type="caution">
    <text evidence="3">The sequence shown here is derived from an EMBL/GenBank/DDBJ whole genome shotgun (WGS) entry which is preliminary data.</text>
</comment>
<evidence type="ECO:0000256" key="1">
    <source>
        <dbReference type="PROSITE-ProRule" id="PRU00122"/>
    </source>
</evidence>
<keyword evidence="4" id="KW-1185">Reference proteome</keyword>
<evidence type="ECO:0000313" key="3">
    <source>
        <dbReference type="EMBL" id="CAH2207445.1"/>
    </source>
</evidence>
<feature type="domain" description="Laminin G" evidence="2">
    <location>
        <begin position="1"/>
        <end position="83"/>
    </location>
</feature>
<dbReference type="InterPro" id="IPR013320">
    <property type="entry name" value="ConA-like_dom_sf"/>
</dbReference>